<evidence type="ECO:0008006" key="5">
    <source>
        <dbReference type="Google" id="ProtNLM"/>
    </source>
</evidence>
<dbReference type="Proteomes" id="UP000250557">
    <property type="component" value="Chromosome"/>
</dbReference>
<evidence type="ECO:0000313" key="2">
    <source>
        <dbReference type="EMBL" id="QTE50310.1"/>
    </source>
</evidence>
<name>A0AAE6MKY0_9SPHI</name>
<dbReference type="Proteomes" id="UP000663940">
    <property type="component" value="Chromosome"/>
</dbReference>
<accession>A0AAE6MKY0</accession>
<dbReference type="EMBL" id="CP071880">
    <property type="protein sequence ID" value="QTE50310.1"/>
    <property type="molecule type" value="Genomic_DNA"/>
</dbReference>
<reference evidence="1 3" key="1">
    <citation type="submission" date="2019-08" db="EMBL/GenBank/DDBJ databases">
        <title>Comparative genome analysis confer to the adaptation heavy metal polluted environment.</title>
        <authorList>
            <person name="Li Y."/>
        </authorList>
    </citation>
    <scope>NUCLEOTIDE SEQUENCE [LARGE SCALE GENOMIC DNA]</scope>
    <source>
        <strain evidence="1 3">P2</strain>
    </source>
</reference>
<reference evidence="2 4" key="2">
    <citation type="submission" date="2021-03" db="EMBL/GenBank/DDBJ databases">
        <title>Mucilaginibacter strains isolated from gold and copper mining confer multi heavy-metal resistance.</title>
        <authorList>
            <person name="Li Y."/>
        </authorList>
    </citation>
    <scope>NUCLEOTIDE SEQUENCE [LARGE SCALE GENOMIC DNA]</scope>
    <source>
        <strain evidence="2 4">P2-4</strain>
    </source>
</reference>
<sequence>MPEFLQHKKTNSIISAKDRRIVYFSYEDFIDKIVKRHHCFICGISPKGKTFNNEHVIPNWILRSYGTPASFMILPNQTTIKHTKYTVPCCADCNTELGKTLEIPVSTLLKKSYDEVCAELERDERLYLKLFHWVALLFFKTHLKDTYLPMERDKRKTSGTIAETYCWHEMYHVHSIVRHHYSGAKINDKVYGTIVVYEALVETEEEEFDYLDNLNSQIVMVKVGKIVILAVLNDSRYCMACYKTMLNKITGPLNSVQIRELFARFRYLNMNIKKRPAYYTLIDPGKGYHIRARMPKKIEILKQLEEHISLFKLMRLYIGDLMPPELENREQLLKDLEEGRAQYLFDCDFNFFQHQSFQEKKKTEAIKV</sequence>
<dbReference type="RefSeq" id="WP_112659162.1">
    <property type="nucleotide sequence ID" value="NZ_CP043451.1"/>
</dbReference>
<evidence type="ECO:0000313" key="4">
    <source>
        <dbReference type="Proteomes" id="UP000663940"/>
    </source>
</evidence>
<proteinExistence type="predicted"/>
<protein>
    <recommendedName>
        <fullName evidence="5">HNH endonuclease</fullName>
    </recommendedName>
</protein>
<dbReference type="EMBL" id="CP043451">
    <property type="protein sequence ID" value="QEM07146.1"/>
    <property type="molecule type" value="Genomic_DNA"/>
</dbReference>
<organism evidence="1 3">
    <name type="scientific">Mucilaginibacter rubeus</name>
    <dbReference type="NCBI Taxonomy" id="2027860"/>
    <lineage>
        <taxon>Bacteria</taxon>
        <taxon>Pseudomonadati</taxon>
        <taxon>Bacteroidota</taxon>
        <taxon>Sphingobacteriia</taxon>
        <taxon>Sphingobacteriales</taxon>
        <taxon>Sphingobacteriaceae</taxon>
        <taxon>Mucilaginibacter</taxon>
    </lineage>
</organism>
<keyword evidence="4" id="KW-1185">Reference proteome</keyword>
<evidence type="ECO:0000313" key="3">
    <source>
        <dbReference type="Proteomes" id="UP000250557"/>
    </source>
</evidence>
<evidence type="ECO:0000313" key="1">
    <source>
        <dbReference type="EMBL" id="QEM07146.1"/>
    </source>
</evidence>
<dbReference type="AlphaFoldDB" id="A0AAE6MKY0"/>
<gene>
    <name evidence="1" type="ORF">DIU31_027925</name>
    <name evidence="2" type="ORF">J3L21_33095</name>
</gene>